<feature type="transmembrane region" description="Helical" evidence="1">
    <location>
        <begin position="234"/>
        <end position="256"/>
    </location>
</feature>
<evidence type="ECO:0000256" key="1">
    <source>
        <dbReference type="SAM" id="Phobius"/>
    </source>
</evidence>
<dbReference type="KEGG" id="lao:AOX59_14325"/>
<feature type="transmembrane region" description="Helical" evidence="1">
    <location>
        <begin position="322"/>
        <end position="344"/>
    </location>
</feature>
<evidence type="ECO:0000313" key="3">
    <source>
        <dbReference type="Proteomes" id="UP000050331"/>
    </source>
</evidence>
<reference evidence="2 3" key="1">
    <citation type="submission" date="2016-01" db="EMBL/GenBank/DDBJ databases">
        <title>Complete genome sequence of strain Lentibacillus amyloliquefaciens LAM0015T isolated from saline sediment.</title>
        <authorList>
            <person name="Wang J.-L."/>
            <person name="He M.-X."/>
        </authorList>
    </citation>
    <scope>NUCLEOTIDE SEQUENCE [LARGE SCALE GENOMIC DNA]</scope>
    <source>
        <strain evidence="2 3">LAM0015</strain>
    </source>
</reference>
<keyword evidence="3" id="KW-1185">Reference proteome</keyword>
<proteinExistence type="predicted"/>
<organism evidence="2 3">
    <name type="scientific">Lentibacillus amyloliquefaciens</name>
    <dbReference type="NCBI Taxonomy" id="1472767"/>
    <lineage>
        <taxon>Bacteria</taxon>
        <taxon>Bacillati</taxon>
        <taxon>Bacillota</taxon>
        <taxon>Bacilli</taxon>
        <taxon>Bacillales</taxon>
        <taxon>Bacillaceae</taxon>
        <taxon>Lentibacillus</taxon>
    </lineage>
</organism>
<keyword evidence="1" id="KW-0812">Transmembrane</keyword>
<protein>
    <recommendedName>
        <fullName evidence="4">5,10-methylene-tetrahydrofolate dehydrogenase</fullName>
    </recommendedName>
</protein>
<accession>A0A0U4F7Q8</accession>
<keyword evidence="1" id="KW-0472">Membrane</keyword>
<dbReference type="OrthoDB" id="8477132at2"/>
<evidence type="ECO:0008006" key="4">
    <source>
        <dbReference type="Google" id="ProtNLM"/>
    </source>
</evidence>
<name>A0A0U4F7Q8_9BACI</name>
<dbReference type="STRING" id="1472767.AOX59_14325"/>
<sequence>MAKMITVGLIPAPELPTFITHKLAEIMPNEFNQEIDGDISWELSVFPDPLTGAAENVDKLIERAEAIKESNQWDYAVCLTDLPIFSKKGVVLGDVNDNEGVAQISIPAFGLPPVQKKVKQAIIQVVGELYYRVNEDYSINGESANRHKGLLERGFLFSPIRKNTQTDGIEKSDVRFILKPKLYGRLKLLLGMTHANRPWSIIPSFKRVMAIAFAYGLIFPTLWRLSAVYEWPRFIILTLAVILAMIIWITFAHNLWEKPSEKSQRKLRLLYNTTTIMTLLVAVGVYYVTLFMLFLGVVAFLVPPETFSDVVGIEEKKISFLHFFHLGWLVTSVATVAGAVGSSLESDETARNIMYGYRQQRRYEEMEYYGENRDG</sequence>
<dbReference type="AlphaFoldDB" id="A0A0U4F7Q8"/>
<evidence type="ECO:0000313" key="2">
    <source>
        <dbReference type="EMBL" id="ALX49638.1"/>
    </source>
</evidence>
<dbReference type="Proteomes" id="UP000050331">
    <property type="component" value="Chromosome"/>
</dbReference>
<feature type="transmembrane region" description="Helical" evidence="1">
    <location>
        <begin position="277"/>
        <end position="302"/>
    </location>
</feature>
<keyword evidence="1" id="KW-1133">Transmembrane helix</keyword>
<dbReference type="RefSeq" id="WP_068446605.1">
    <property type="nucleotide sequence ID" value="NZ_CP013862.1"/>
</dbReference>
<dbReference type="EMBL" id="CP013862">
    <property type="protein sequence ID" value="ALX49638.1"/>
    <property type="molecule type" value="Genomic_DNA"/>
</dbReference>
<gene>
    <name evidence="2" type="ORF">AOX59_14325</name>
</gene>
<feature type="transmembrane region" description="Helical" evidence="1">
    <location>
        <begin position="208"/>
        <end position="228"/>
    </location>
</feature>